<dbReference type="GO" id="GO:0009001">
    <property type="term" value="F:serine O-acetyltransferase activity"/>
    <property type="evidence" value="ECO:0007669"/>
    <property type="project" value="UniProtKB-EC"/>
</dbReference>
<evidence type="ECO:0000256" key="1">
    <source>
        <dbReference type="ARBA" id="ARBA00007274"/>
    </source>
</evidence>
<dbReference type="SUPFAM" id="SSF51161">
    <property type="entry name" value="Trimeric LpxA-like enzymes"/>
    <property type="match status" value="1"/>
</dbReference>
<dbReference type="InterPro" id="IPR045304">
    <property type="entry name" value="LbH_SAT"/>
</dbReference>
<name>A0A2H5XFI7_9BACT</name>
<dbReference type="GO" id="GO:0006535">
    <property type="term" value="P:cysteine biosynthetic process from serine"/>
    <property type="evidence" value="ECO:0007669"/>
    <property type="project" value="InterPro"/>
</dbReference>
<organism evidence="8 9">
    <name type="scientific">Candidatus Fervidibacter japonicus</name>
    <dbReference type="NCBI Taxonomy" id="2035412"/>
    <lineage>
        <taxon>Bacteria</taxon>
        <taxon>Candidatus Fervidibacterota</taxon>
        <taxon>Candidatus Fervidibacter</taxon>
    </lineage>
</organism>
<evidence type="ECO:0000256" key="4">
    <source>
        <dbReference type="ARBA" id="ARBA00022737"/>
    </source>
</evidence>
<evidence type="ECO:0000256" key="3">
    <source>
        <dbReference type="ARBA" id="ARBA00022679"/>
    </source>
</evidence>
<dbReference type="GO" id="GO:0005737">
    <property type="term" value="C:cytoplasm"/>
    <property type="evidence" value="ECO:0007669"/>
    <property type="project" value="InterPro"/>
</dbReference>
<keyword evidence="2" id="KW-0028">Amino-acid biosynthesis</keyword>
<keyword evidence="4" id="KW-0677">Repeat</keyword>
<gene>
    <name evidence="8" type="primary">cysE</name>
    <name evidence="8" type="ORF">HRbin17_02482</name>
</gene>
<comment type="caution">
    <text evidence="8">The sequence shown here is derived from an EMBL/GenBank/DDBJ whole genome shotgun (WGS) entry which is preliminary data.</text>
</comment>
<evidence type="ECO:0000256" key="5">
    <source>
        <dbReference type="ARBA" id="ARBA00023315"/>
    </source>
</evidence>
<reference evidence="9" key="1">
    <citation type="submission" date="2017-09" db="EMBL/GenBank/DDBJ databases">
        <title>Metaegenomics of thermophilic ammonia-oxidizing enrichment culture.</title>
        <authorList>
            <person name="Kato S."/>
            <person name="Suzuki K."/>
        </authorList>
    </citation>
    <scope>NUCLEOTIDE SEQUENCE [LARGE SCALE GENOMIC DNA]</scope>
</reference>
<keyword evidence="5 7" id="KW-0012">Acyltransferase</keyword>
<evidence type="ECO:0000313" key="9">
    <source>
        <dbReference type="Proteomes" id="UP000236173"/>
    </source>
</evidence>
<dbReference type="PIRSF" id="PIRSF000441">
    <property type="entry name" value="CysE"/>
    <property type="match status" value="1"/>
</dbReference>
<evidence type="ECO:0000256" key="6">
    <source>
        <dbReference type="ARBA" id="ARBA00049486"/>
    </source>
</evidence>
<evidence type="ECO:0000313" key="8">
    <source>
        <dbReference type="EMBL" id="GBC99949.1"/>
    </source>
</evidence>
<dbReference type="NCBIfam" id="NF041874">
    <property type="entry name" value="EPS_EpsC"/>
    <property type="match status" value="1"/>
</dbReference>
<dbReference type="Pfam" id="PF00132">
    <property type="entry name" value="Hexapep"/>
    <property type="match status" value="1"/>
</dbReference>
<protein>
    <recommendedName>
        <fullName evidence="7">Serine acetyltransferase</fullName>
        <ecNumber evidence="7">2.3.1.30</ecNumber>
    </recommendedName>
</protein>
<comment type="similarity">
    <text evidence="1 7">Belongs to the transferase hexapeptide repeat family.</text>
</comment>
<keyword evidence="3 7" id="KW-0808">Transferase</keyword>
<dbReference type="PROSITE" id="PS00101">
    <property type="entry name" value="HEXAPEP_TRANSFERASES"/>
    <property type="match status" value="1"/>
</dbReference>
<dbReference type="Proteomes" id="UP000236173">
    <property type="component" value="Unassembled WGS sequence"/>
</dbReference>
<comment type="catalytic activity">
    <reaction evidence="6 7">
        <text>L-serine + acetyl-CoA = O-acetyl-L-serine + CoA</text>
        <dbReference type="Rhea" id="RHEA:24560"/>
        <dbReference type="ChEBI" id="CHEBI:33384"/>
        <dbReference type="ChEBI" id="CHEBI:57287"/>
        <dbReference type="ChEBI" id="CHEBI:57288"/>
        <dbReference type="ChEBI" id="CHEBI:58340"/>
        <dbReference type="EC" id="2.3.1.30"/>
    </reaction>
</comment>
<dbReference type="InterPro" id="IPR005881">
    <property type="entry name" value="Ser_O-AcTrfase"/>
</dbReference>
<dbReference type="PANTHER" id="PTHR42811">
    <property type="entry name" value="SERINE ACETYLTRANSFERASE"/>
    <property type="match status" value="1"/>
</dbReference>
<dbReference type="AlphaFoldDB" id="A0A2H5XFI7"/>
<dbReference type="InterPro" id="IPR011004">
    <property type="entry name" value="Trimer_LpxA-like_sf"/>
</dbReference>
<proteinExistence type="inferred from homology"/>
<dbReference type="InterPro" id="IPR053376">
    <property type="entry name" value="Serine_acetyltransferase"/>
</dbReference>
<evidence type="ECO:0000256" key="2">
    <source>
        <dbReference type="ARBA" id="ARBA00022605"/>
    </source>
</evidence>
<accession>A0A2H5XFI7</accession>
<dbReference type="Gene3D" id="1.10.3130.10">
    <property type="entry name" value="serine acetyltransferase, domain 1"/>
    <property type="match status" value="1"/>
</dbReference>
<sequence>MRWLHRCWQAFCDNFISHVLVVPDRDPAARTGFFGWLEILLCYPGVHAIWLHRIAHWLWNLGVPVLPRLLSHLNRWLTGIEIHPGAQIGKGVFIDHGAGVVIGETAVVGDNVTLYQGVTLGGTGKEKGKRHPTVGNNVVIGAGAVVLGNITIGDNARIGAGSVVVKPVPPNATAVGVPAKIVSINGVRVEPLAHDRIPDPQLEMFRQLQAQIDELRTRLDAIERQRAPDETPRS</sequence>
<dbReference type="EC" id="2.3.1.30" evidence="7"/>
<dbReference type="CDD" id="cd03354">
    <property type="entry name" value="LbH_SAT"/>
    <property type="match status" value="1"/>
</dbReference>
<dbReference type="EMBL" id="BEHT01000044">
    <property type="protein sequence ID" value="GBC99949.1"/>
    <property type="molecule type" value="Genomic_DNA"/>
</dbReference>
<dbReference type="InterPro" id="IPR018357">
    <property type="entry name" value="Hexapep_transf_CS"/>
</dbReference>
<evidence type="ECO:0000256" key="7">
    <source>
        <dbReference type="PIRNR" id="PIRNR000441"/>
    </source>
</evidence>
<dbReference type="InterPro" id="IPR042122">
    <property type="entry name" value="Ser_AcTrfase_N_sf"/>
</dbReference>
<dbReference type="InterPro" id="IPR001451">
    <property type="entry name" value="Hexapep"/>
</dbReference>
<dbReference type="NCBIfam" id="TIGR01172">
    <property type="entry name" value="cysE"/>
    <property type="match status" value="1"/>
</dbReference>
<dbReference type="FunFam" id="2.160.10.10:FF:000007">
    <property type="entry name" value="Serine acetyltransferase"/>
    <property type="match status" value="1"/>
</dbReference>
<dbReference type="Gene3D" id="2.160.10.10">
    <property type="entry name" value="Hexapeptide repeat proteins"/>
    <property type="match status" value="1"/>
</dbReference>